<dbReference type="STRING" id="1050174.CEPID_02720"/>
<sequence>MEAKKLDQKRQRTNVVLGVVVALSVLVATIVIFSFTDRDLEKGTESALVRTFVQPYRNTADIQGSYQSSTFSSTYGTPGGKRTLVLYDDSASDSEVLGILAANLATHFGTATVQPIGAYTAGQIADFDAVVYQGYDYNQVIPDSLRTDIRTTEKPVLWANANLRKLAGPAGSPEAAEFVEHYGIDPHAFTLNEADKINTVRYKGQELSRNENSRGMQVPAVVKPELVRTLGEAVCDGTSCTGTEHKEFPWATQSGNLIYVADLPFEWQENGSHYLAYADLFYEMLDPHAAPSAKAAVRIEDVSPKSNPADLRRVADYLGSRGIPFQVAVVPIYIGPKANPKDDRAIGLELKDTPEVVEALKYMESKGGELIQHGTTHQFGNTPNPYPGAATTADYEFIRSQCSTTNTPPWTFEDCQQNSWVQLTGPLIDDRVSDHTKRIEVGKRAFEAAGLRVPEVFETPHYGATPNAYEAMGQQFAYRYEQTEYYAGLVSGQKQDFRTSLTQILPYRVTDVYGATVLPENIGNPSIEDLNNHAARPPALLVDNAAKNQVVRQATASFFFHPFLDTALLAEIVDGIEGLGYEFVPAREL</sequence>
<dbReference type="EMBL" id="CP011541">
    <property type="protein sequence ID" value="AKK02424.1"/>
    <property type="molecule type" value="Genomic_DNA"/>
</dbReference>
<keyword evidence="1" id="KW-0472">Membrane</keyword>
<dbReference type="Pfam" id="PF10096">
    <property type="entry name" value="DUF2334"/>
    <property type="match status" value="1"/>
</dbReference>
<dbReference type="PATRIC" id="fig|1050174.4.peg.551"/>
<dbReference type="OrthoDB" id="2339428at2"/>
<protein>
    <recommendedName>
        <fullName evidence="4">DUF2334 domain-containing protein</fullName>
    </recommendedName>
</protein>
<name>A0A0G3GMQ6_9CORY</name>
<gene>
    <name evidence="2" type="ORF">CEPID_02720</name>
</gene>
<keyword evidence="1" id="KW-1133">Transmembrane helix</keyword>
<evidence type="ECO:0000256" key="1">
    <source>
        <dbReference type="SAM" id="Phobius"/>
    </source>
</evidence>
<reference evidence="2 3" key="1">
    <citation type="submission" date="2015-05" db="EMBL/GenBank/DDBJ databases">
        <title>Complete genome sequence of Corynebacterium epidermidicanis DSM 45586, isolated from the skin of a dog suffering from pruritus.</title>
        <authorList>
            <person name="Ruckert C."/>
            <person name="Albersmeier A."/>
            <person name="Winkler A."/>
            <person name="Tauch A."/>
        </authorList>
    </citation>
    <scope>NUCLEOTIDE SEQUENCE [LARGE SCALE GENOMIC DNA]</scope>
    <source>
        <strain evidence="2 3">DSM 45586</strain>
    </source>
</reference>
<dbReference type="KEGG" id="cei:CEPID_02720"/>
<feature type="transmembrane region" description="Helical" evidence="1">
    <location>
        <begin position="15"/>
        <end position="35"/>
    </location>
</feature>
<dbReference type="AlphaFoldDB" id="A0A0G3GMQ6"/>
<evidence type="ECO:0000313" key="2">
    <source>
        <dbReference type="EMBL" id="AKK02424.1"/>
    </source>
</evidence>
<dbReference type="RefSeq" id="WP_052843321.1">
    <property type="nucleotide sequence ID" value="NZ_CP011541.1"/>
</dbReference>
<evidence type="ECO:0000313" key="3">
    <source>
        <dbReference type="Proteomes" id="UP000035368"/>
    </source>
</evidence>
<dbReference type="InterPro" id="IPR018763">
    <property type="entry name" value="DUF2334"/>
</dbReference>
<organism evidence="2 3">
    <name type="scientific">Corynebacterium epidermidicanis</name>
    <dbReference type="NCBI Taxonomy" id="1050174"/>
    <lineage>
        <taxon>Bacteria</taxon>
        <taxon>Bacillati</taxon>
        <taxon>Actinomycetota</taxon>
        <taxon>Actinomycetes</taxon>
        <taxon>Mycobacteriales</taxon>
        <taxon>Corynebacteriaceae</taxon>
        <taxon>Corynebacterium</taxon>
    </lineage>
</organism>
<accession>A0A0G3GMQ6</accession>
<keyword evidence="3" id="KW-1185">Reference proteome</keyword>
<dbReference type="Proteomes" id="UP000035368">
    <property type="component" value="Chromosome"/>
</dbReference>
<evidence type="ECO:0008006" key="4">
    <source>
        <dbReference type="Google" id="ProtNLM"/>
    </source>
</evidence>
<proteinExistence type="predicted"/>
<keyword evidence="1" id="KW-0812">Transmembrane</keyword>